<dbReference type="InterPro" id="IPR002492">
    <property type="entry name" value="Transposase_Tc1-like"/>
</dbReference>
<dbReference type="EMBL" id="BLAL01000187">
    <property type="protein sequence ID" value="GES89505.1"/>
    <property type="molecule type" value="Genomic_DNA"/>
</dbReference>
<name>A0A2Z6RY81_9GLOM</name>
<keyword evidence="4" id="KW-1185">Reference proteome</keyword>
<dbReference type="EMBL" id="BEXD01003882">
    <property type="protein sequence ID" value="GBC03385.1"/>
    <property type="molecule type" value="Genomic_DNA"/>
</dbReference>
<evidence type="ECO:0000313" key="2">
    <source>
        <dbReference type="EMBL" id="GBC03385.1"/>
    </source>
</evidence>
<evidence type="ECO:0000259" key="1">
    <source>
        <dbReference type="Pfam" id="PF01498"/>
    </source>
</evidence>
<dbReference type="STRING" id="94130.A0A2Z6RY81"/>
<reference evidence="3" key="2">
    <citation type="submission" date="2019-10" db="EMBL/GenBank/DDBJ databases">
        <title>Conservation and host-specific expression of non-tandemly repeated heterogenous ribosome RNA gene in arbuscular mycorrhizal fungi.</title>
        <authorList>
            <person name="Maeda T."/>
            <person name="Kobayashi Y."/>
            <person name="Nakagawa T."/>
            <person name="Ezawa T."/>
            <person name="Yamaguchi K."/>
            <person name="Bino T."/>
            <person name="Nishimoto Y."/>
            <person name="Shigenobu S."/>
            <person name="Kawaguchi M."/>
        </authorList>
    </citation>
    <scope>NUCLEOTIDE SEQUENCE</scope>
    <source>
        <strain evidence="3">HR1</strain>
    </source>
</reference>
<dbReference type="GO" id="GO:0003677">
    <property type="term" value="F:DNA binding"/>
    <property type="evidence" value="ECO:0007669"/>
    <property type="project" value="InterPro"/>
</dbReference>
<dbReference type="GO" id="GO:0006313">
    <property type="term" value="P:DNA transposition"/>
    <property type="evidence" value="ECO:0007669"/>
    <property type="project" value="InterPro"/>
</dbReference>
<dbReference type="Pfam" id="PF01498">
    <property type="entry name" value="HTH_Tnp_Tc3_2"/>
    <property type="match status" value="1"/>
</dbReference>
<protein>
    <submittedName>
        <fullName evidence="3">Aminoacyl tRNA synthase complex-interacting multifunctional protein 1-like</fullName>
    </submittedName>
</protein>
<accession>A0A2Z6RY81</accession>
<feature type="domain" description="Transposase Tc1-like" evidence="1">
    <location>
        <begin position="69"/>
        <end position="128"/>
    </location>
</feature>
<comment type="caution">
    <text evidence="2">The sequence shown here is derived from an EMBL/GenBank/DDBJ whole genome shotgun (WGS) entry which is preliminary data.</text>
</comment>
<proteinExistence type="predicted"/>
<dbReference type="Gene3D" id="1.10.10.10">
    <property type="entry name" value="Winged helix-like DNA-binding domain superfamily/Winged helix DNA-binding domain"/>
    <property type="match status" value="1"/>
</dbReference>
<dbReference type="GO" id="GO:0015074">
    <property type="term" value="P:DNA integration"/>
    <property type="evidence" value="ECO:0007669"/>
    <property type="project" value="InterPro"/>
</dbReference>
<evidence type="ECO:0000313" key="4">
    <source>
        <dbReference type="Proteomes" id="UP000247702"/>
    </source>
</evidence>
<dbReference type="Proteomes" id="UP000247702">
    <property type="component" value="Unassembled WGS sequence"/>
</dbReference>
<gene>
    <name evidence="3" type="ORF">RCL2_001640300</name>
    <name evidence="2" type="ORF">RclHR1_00510016</name>
</gene>
<reference evidence="2 4" key="1">
    <citation type="submission" date="2017-11" db="EMBL/GenBank/DDBJ databases">
        <title>The genome of Rhizophagus clarus HR1 reveals common genetic basis of auxotrophy among arbuscular mycorrhizal fungi.</title>
        <authorList>
            <person name="Kobayashi Y."/>
        </authorList>
    </citation>
    <scope>NUCLEOTIDE SEQUENCE [LARGE SCALE GENOMIC DNA]</scope>
    <source>
        <strain evidence="2 4">HR1</strain>
    </source>
</reference>
<dbReference type="InterPro" id="IPR036388">
    <property type="entry name" value="WH-like_DNA-bd_sf"/>
</dbReference>
<organism evidence="2 4">
    <name type="scientific">Rhizophagus clarus</name>
    <dbReference type="NCBI Taxonomy" id="94130"/>
    <lineage>
        <taxon>Eukaryota</taxon>
        <taxon>Fungi</taxon>
        <taxon>Fungi incertae sedis</taxon>
        <taxon>Mucoromycota</taxon>
        <taxon>Glomeromycotina</taxon>
        <taxon>Glomeromycetes</taxon>
        <taxon>Glomerales</taxon>
        <taxon>Glomeraceae</taxon>
        <taxon>Rhizophagus</taxon>
    </lineage>
</organism>
<dbReference type="InterPro" id="IPR009057">
    <property type="entry name" value="Homeodomain-like_sf"/>
</dbReference>
<dbReference type="Proteomes" id="UP000615446">
    <property type="component" value="Unassembled WGS sequence"/>
</dbReference>
<dbReference type="AlphaFoldDB" id="A0A2Z6RY81"/>
<evidence type="ECO:0000313" key="3">
    <source>
        <dbReference type="EMBL" id="GES89505.1"/>
    </source>
</evidence>
<sequence>MVKTRELTNFEHRKVVGFYEASDSKRAISSKTGYGKTTIHNIIAKYRKTGAITVASRSGHPKKLTDWDKRHLKVIINKNWRKPVEKIRKVFAKSTGNDLSRRTIQQTLYEMGYNSRTALKKPCISQQN</sequence>
<dbReference type="SUPFAM" id="SSF46689">
    <property type="entry name" value="Homeodomain-like"/>
    <property type="match status" value="1"/>
</dbReference>
<dbReference type="OrthoDB" id="2351036at2759"/>